<name>A0A090I3K0_METFO</name>
<dbReference type="STRING" id="2162.BRM9_2371"/>
<dbReference type="KEGG" id="mfi:DSM1535_1303"/>
<reference evidence="2" key="1">
    <citation type="submission" date="2013-12" db="EMBL/GenBank/DDBJ databases">
        <title>The complete genome sequence of Methanobacterium sp. BRM9.</title>
        <authorList>
            <consortium name="Pastoral Greenhouse Gas Research Consortium"/>
            <person name="Kelly W.J."/>
            <person name="Leahy S.C."/>
            <person name="Perry R."/>
            <person name="Li D."/>
            <person name="Altermann E."/>
            <person name="Lambie S.C."/>
            <person name="Attwood G.T."/>
        </authorList>
    </citation>
    <scope>NUCLEOTIDE SEQUENCE [LARGE SCALE GENOMIC DNA]</scope>
    <source>
        <strain evidence="2">BRM9</strain>
    </source>
</reference>
<evidence type="ECO:0000313" key="6">
    <source>
        <dbReference type="Proteomes" id="UP000062768"/>
    </source>
</evidence>
<dbReference type="Proteomes" id="UP000062768">
    <property type="component" value="Chromosome I"/>
</dbReference>
<dbReference type="Proteomes" id="UP000606900">
    <property type="component" value="Unassembled WGS sequence"/>
</dbReference>
<organism evidence="3">
    <name type="scientific">Methanobacterium formicicum</name>
    <dbReference type="NCBI Taxonomy" id="2162"/>
    <lineage>
        <taxon>Archaea</taxon>
        <taxon>Methanobacteriati</taxon>
        <taxon>Methanobacteriota</taxon>
        <taxon>Methanomada group</taxon>
        <taxon>Methanobacteria</taxon>
        <taxon>Methanobacteriales</taxon>
        <taxon>Methanobacteriaceae</taxon>
        <taxon>Methanobacterium</taxon>
    </lineage>
</organism>
<dbReference type="OrthoDB" id="70656at2157"/>
<protein>
    <submittedName>
        <fullName evidence="2">GAF domain-containing protein</fullName>
    </submittedName>
    <submittedName>
        <fullName evidence="3">GAF sensor protein</fullName>
    </submittedName>
</protein>
<evidence type="ECO:0000313" key="2">
    <source>
        <dbReference type="EMBL" id="AIS33171.1"/>
    </source>
</evidence>
<dbReference type="GeneID" id="26740635"/>
<dbReference type="RefSeq" id="WP_048072826.1">
    <property type="nucleotide sequence ID" value="NZ_CALCVY010000040.1"/>
</dbReference>
<dbReference type="EMBL" id="LN734822">
    <property type="protein sequence ID" value="CEL26019.1"/>
    <property type="molecule type" value="Genomic_DNA"/>
</dbReference>
<reference evidence="4" key="3">
    <citation type="submission" date="2014-09" db="EMBL/GenBank/DDBJ databases">
        <authorList>
            <person name="Bishop-Lilly K.A."/>
            <person name="Broomall S.M."/>
            <person name="Chain P.S."/>
            <person name="Chertkov O."/>
            <person name="Coyne S.R."/>
            <person name="Daligault H.E."/>
            <person name="Davenport K.W."/>
            <person name="Erkkila T."/>
            <person name="Frey K.G."/>
            <person name="Gibbons H.S."/>
            <person name="Gu W."/>
            <person name="Jaissle J."/>
            <person name="Johnson S.L."/>
            <person name="Koroleva G.I."/>
            <person name="Ladner J.T."/>
            <person name="Lo C.-C."/>
            <person name="Minogue T.D."/>
            <person name="Munk C."/>
            <person name="Palacios G.F."/>
            <person name="Redden C.L."/>
            <person name="Rosenzweig C.N."/>
            <person name="Scholz M.B."/>
            <person name="Teshima H."/>
            <person name="Xu Y."/>
        </authorList>
    </citation>
    <scope>NUCLEOTIDE SEQUENCE</scope>
    <source>
        <strain evidence="4">Mb9</strain>
    </source>
</reference>
<evidence type="ECO:0000313" key="5">
    <source>
        <dbReference type="EMBL" id="MBF4475001.1"/>
    </source>
</evidence>
<reference evidence="3" key="2">
    <citation type="submission" date="2014-08" db="EMBL/GenBank/DDBJ databases">
        <authorList>
            <person name="Wibberg D."/>
        </authorList>
    </citation>
    <scope>NUCLEOTIDE SEQUENCE</scope>
</reference>
<dbReference type="PATRIC" id="fig|2162.10.peg.2481"/>
<accession>A0A090I3K0</accession>
<dbReference type="InterPro" id="IPR003018">
    <property type="entry name" value="GAF"/>
</dbReference>
<dbReference type="Proteomes" id="UP000029661">
    <property type="component" value="Chromosome"/>
</dbReference>
<dbReference type="AlphaFoldDB" id="A0A090I3K0"/>
<proteinExistence type="predicted"/>
<feature type="domain" description="GAF" evidence="1">
    <location>
        <begin position="22"/>
        <end position="167"/>
    </location>
</feature>
<dbReference type="EMBL" id="CP006933">
    <property type="protein sequence ID" value="AIS33171.1"/>
    <property type="molecule type" value="Genomic_DNA"/>
</dbReference>
<reference evidence="5" key="4">
    <citation type="submission" date="2020-10" db="EMBL/GenBank/DDBJ databases">
        <title>Dehalococcoides mccartyi of a TCE/Cr reducing biochatode.</title>
        <authorList>
            <person name="Matturro B."/>
        </authorList>
    </citation>
    <scope>NUCLEOTIDE SEQUENCE</scope>
    <source>
        <strain evidence="5">Bin2</strain>
    </source>
</reference>
<dbReference type="EMBL" id="LN515531">
    <property type="protein sequence ID" value="CEA13639.1"/>
    <property type="molecule type" value="Genomic_DNA"/>
</dbReference>
<dbReference type="InterPro" id="IPR029016">
    <property type="entry name" value="GAF-like_dom_sf"/>
</dbReference>
<evidence type="ECO:0000313" key="4">
    <source>
        <dbReference type="EMBL" id="CEL26019.1"/>
    </source>
</evidence>
<dbReference type="KEGG" id="mfc:BRM9_2371"/>
<keyword evidence="6" id="KW-1185">Reference proteome</keyword>
<gene>
    <name evidence="2" type="ORF">BRM9_2371</name>
    <name evidence="3" type="ORF">DSM1535_1303</name>
    <name evidence="5" type="ORF">ISP06_05960</name>
    <name evidence="4" type="ORF">MB9_2409</name>
</gene>
<dbReference type="Pfam" id="PF13185">
    <property type="entry name" value="GAF_2"/>
    <property type="match status" value="1"/>
</dbReference>
<evidence type="ECO:0000259" key="1">
    <source>
        <dbReference type="Pfam" id="PF13185"/>
    </source>
</evidence>
<dbReference type="SUPFAM" id="SSF55781">
    <property type="entry name" value="GAF domain-like"/>
    <property type="match status" value="1"/>
</dbReference>
<dbReference type="Gene3D" id="3.30.450.40">
    <property type="match status" value="1"/>
</dbReference>
<evidence type="ECO:0000313" key="3">
    <source>
        <dbReference type="EMBL" id="CEA13639.1"/>
    </source>
</evidence>
<dbReference type="EMBL" id="JADIIL010000019">
    <property type="protein sequence ID" value="MBF4475001.1"/>
    <property type="molecule type" value="Genomic_DNA"/>
</dbReference>
<sequence length="172" mass="19299">MAGEEDLSFLRRKIQEMLPDSNLKEISDVIWKETKKHLKSKNCYVAFVDPENRDSVGISFSHLTPECQMYADMGEARFKVRKDGSYGGLLGYSLDTGESLYVHDVAGHPAAHGVPQGHEPVDQFLSVPVKFNNEILGQIVVGNPEKDYDAHDLEIAENIAEIYGMVLKQLLY</sequence>